<evidence type="ECO:0000256" key="11">
    <source>
        <dbReference type="ARBA" id="ARBA00022741"/>
    </source>
</evidence>
<evidence type="ECO:0000313" key="15">
    <source>
        <dbReference type="WBParaSite" id="MCU_006635-RC"/>
    </source>
</evidence>
<comment type="similarity">
    <text evidence="4 13">Belongs to the purine/pyrimidine phosphoribosyltransferase family.</text>
</comment>
<evidence type="ECO:0000256" key="1">
    <source>
        <dbReference type="ARBA" id="ARBA00001946"/>
    </source>
</evidence>
<dbReference type="PANTHER" id="PTHR43340">
    <property type="entry name" value="HYPOXANTHINE-GUANINE PHOSPHORIBOSYLTRANSFERASE"/>
    <property type="match status" value="1"/>
</dbReference>
<evidence type="ECO:0000256" key="2">
    <source>
        <dbReference type="ARBA" id="ARBA00004496"/>
    </source>
</evidence>
<protein>
    <recommendedName>
        <fullName evidence="5 13">Hypoxanthine phosphoribosyltransferase</fullName>
        <ecNumber evidence="5 13">2.4.2.8</ecNumber>
    </recommendedName>
</protein>
<dbReference type="AlphaFoldDB" id="A0A5K3F9L2"/>
<evidence type="ECO:0000256" key="12">
    <source>
        <dbReference type="ARBA" id="ARBA00022842"/>
    </source>
</evidence>
<keyword evidence="11 13" id="KW-0547">Nucleotide-binding</keyword>
<evidence type="ECO:0000256" key="7">
    <source>
        <dbReference type="ARBA" id="ARBA00022676"/>
    </source>
</evidence>
<dbReference type="PANTHER" id="PTHR43340:SF1">
    <property type="entry name" value="HYPOXANTHINE PHOSPHORIBOSYLTRANSFERASE"/>
    <property type="match status" value="1"/>
</dbReference>
<dbReference type="NCBIfam" id="TIGR01203">
    <property type="entry name" value="HGPRTase"/>
    <property type="match status" value="1"/>
</dbReference>
<dbReference type="CDD" id="cd06223">
    <property type="entry name" value="PRTases_typeI"/>
    <property type="match status" value="1"/>
</dbReference>
<keyword evidence="12 13" id="KW-0460">Magnesium</keyword>
<dbReference type="InterPro" id="IPR029057">
    <property type="entry name" value="PRTase-like"/>
</dbReference>
<dbReference type="UniPathway" id="UPA00591">
    <property type="reaction ID" value="UER00648"/>
</dbReference>
<dbReference type="EC" id="2.4.2.8" evidence="5 13"/>
<comment type="catalytic activity">
    <reaction evidence="13">
        <text>IMP + diphosphate = hypoxanthine + 5-phospho-alpha-D-ribose 1-diphosphate</text>
        <dbReference type="Rhea" id="RHEA:17973"/>
        <dbReference type="ChEBI" id="CHEBI:17368"/>
        <dbReference type="ChEBI" id="CHEBI:33019"/>
        <dbReference type="ChEBI" id="CHEBI:58017"/>
        <dbReference type="ChEBI" id="CHEBI:58053"/>
        <dbReference type="EC" id="2.4.2.8"/>
    </reaction>
</comment>
<dbReference type="SUPFAM" id="SSF53271">
    <property type="entry name" value="PRTase-like"/>
    <property type="match status" value="1"/>
</dbReference>
<keyword evidence="6 13" id="KW-0963">Cytoplasm</keyword>
<evidence type="ECO:0000256" key="3">
    <source>
        <dbReference type="ARBA" id="ARBA00004669"/>
    </source>
</evidence>
<name>A0A5K3F9L2_MESCO</name>
<dbReference type="GO" id="GO:0032264">
    <property type="term" value="P:IMP salvage"/>
    <property type="evidence" value="ECO:0007669"/>
    <property type="project" value="UniProtKB-UniPathway"/>
</dbReference>
<evidence type="ECO:0000256" key="8">
    <source>
        <dbReference type="ARBA" id="ARBA00022679"/>
    </source>
</evidence>
<dbReference type="GO" id="GO:0006178">
    <property type="term" value="P:guanine salvage"/>
    <property type="evidence" value="ECO:0007669"/>
    <property type="project" value="TreeGrafter"/>
</dbReference>
<reference evidence="15" key="1">
    <citation type="submission" date="2019-11" db="UniProtKB">
        <authorList>
            <consortium name="WormBaseParasite"/>
        </authorList>
    </citation>
    <scope>IDENTIFICATION</scope>
</reference>
<comment type="subcellular location">
    <subcellularLocation>
        <location evidence="2 13">Cytoplasm</location>
    </subcellularLocation>
</comment>
<dbReference type="InterPro" id="IPR000836">
    <property type="entry name" value="PRTase_dom"/>
</dbReference>
<keyword evidence="9 13" id="KW-0479">Metal-binding</keyword>
<dbReference type="GO" id="GO:0000166">
    <property type="term" value="F:nucleotide binding"/>
    <property type="evidence" value="ECO:0007669"/>
    <property type="project" value="UniProtKB-KW"/>
</dbReference>
<sequence length="235" mass="26246">MPVRDSEPINLTDGYPGFPVTAFCIPERYAPYLSKVLISNGMIQDRLQRLAAHIVESCETMGIKDISLMCVLKGGFKFFSDLIEQMQRIIWARKTELCITVEFIRVKSYTDTSSGDINIRSIDSSMPLEGKDILVVDDIVDTGKTMVKLSEYLMSNGARSVMTCCLLLKHTSLNIGYRPDFLGFEIPDAFIVGYAIDYNECFRDLLHICSINDTAKKTFALNSDAQLGTLPAPDS</sequence>
<dbReference type="InterPro" id="IPR005904">
    <property type="entry name" value="Hxn_phspho_trans"/>
</dbReference>
<accession>A0A5K3F9L2</accession>
<evidence type="ECO:0000256" key="5">
    <source>
        <dbReference type="ARBA" id="ARBA00011895"/>
    </source>
</evidence>
<evidence type="ECO:0000256" key="9">
    <source>
        <dbReference type="ARBA" id="ARBA00022723"/>
    </source>
</evidence>
<comment type="pathway">
    <text evidence="3 13">Purine metabolism; IMP biosynthesis via salvage pathway; IMP from hypoxanthine: step 1/1.</text>
</comment>
<keyword evidence="10 13" id="KW-0660">Purine salvage</keyword>
<dbReference type="GO" id="GO:0000287">
    <property type="term" value="F:magnesium ion binding"/>
    <property type="evidence" value="ECO:0007669"/>
    <property type="project" value="TreeGrafter"/>
</dbReference>
<dbReference type="Pfam" id="PF00156">
    <property type="entry name" value="Pribosyltran"/>
    <property type="match status" value="1"/>
</dbReference>
<dbReference type="GO" id="GO:0005829">
    <property type="term" value="C:cytosol"/>
    <property type="evidence" value="ECO:0007669"/>
    <property type="project" value="TreeGrafter"/>
</dbReference>
<comment type="cofactor">
    <cofactor evidence="1 13">
        <name>Mg(2+)</name>
        <dbReference type="ChEBI" id="CHEBI:18420"/>
    </cofactor>
</comment>
<dbReference type="Gene3D" id="3.40.50.2020">
    <property type="match status" value="1"/>
</dbReference>
<dbReference type="GO" id="GO:0004422">
    <property type="term" value="F:hypoxanthine phosphoribosyltransferase activity"/>
    <property type="evidence" value="ECO:0007669"/>
    <property type="project" value="InterPro"/>
</dbReference>
<keyword evidence="8 13" id="KW-0808">Transferase</keyword>
<dbReference type="GO" id="GO:0006166">
    <property type="term" value="P:purine ribonucleoside salvage"/>
    <property type="evidence" value="ECO:0007669"/>
    <property type="project" value="UniProtKB-KW"/>
</dbReference>
<dbReference type="FunFam" id="3.40.50.2020:FF:000053">
    <property type="entry name" value="Hypoxanthine phosphoribosyltransferase"/>
    <property type="match status" value="1"/>
</dbReference>
<evidence type="ECO:0000256" key="13">
    <source>
        <dbReference type="RuleBase" id="RU364099"/>
    </source>
</evidence>
<evidence type="ECO:0000259" key="14">
    <source>
        <dbReference type="Pfam" id="PF00156"/>
    </source>
</evidence>
<dbReference type="WBParaSite" id="MCU_006635-RC">
    <property type="protein sequence ID" value="MCU_006635-RC"/>
    <property type="gene ID" value="MCU_006635"/>
</dbReference>
<proteinExistence type="inferred from homology"/>
<keyword evidence="7 13" id="KW-0328">Glycosyltransferase</keyword>
<feature type="domain" description="Phosphoribosyltransferase" evidence="14">
    <location>
        <begin position="42"/>
        <end position="198"/>
    </location>
</feature>
<dbReference type="InterPro" id="IPR050408">
    <property type="entry name" value="HGPRT"/>
</dbReference>
<dbReference type="GO" id="GO:0046100">
    <property type="term" value="P:hypoxanthine metabolic process"/>
    <property type="evidence" value="ECO:0007669"/>
    <property type="project" value="TreeGrafter"/>
</dbReference>
<dbReference type="GO" id="GO:0032263">
    <property type="term" value="P:GMP salvage"/>
    <property type="evidence" value="ECO:0007669"/>
    <property type="project" value="TreeGrafter"/>
</dbReference>
<evidence type="ECO:0000256" key="6">
    <source>
        <dbReference type="ARBA" id="ARBA00022490"/>
    </source>
</evidence>
<evidence type="ECO:0000256" key="10">
    <source>
        <dbReference type="ARBA" id="ARBA00022726"/>
    </source>
</evidence>
<evidence type="ECO:0000256" key="4">
    <source>
        <dbReference type="ARBA" id="ARBA00008391"/>
    </source>
</evidence>
<organism evidence="15">
    <name type="scientific">Mesocestoides corti</name>
    <name type="common">Flatworm</name>
    <dbReference type="NCBI Taxonomy" id="53468"/>
    <lineage>
        <taxon>Eukaryota</taxon>
        <taxon>Metazoa</taxon>
        <taxon>Spiralia</taxon>
        <taxon>Lophotrochozoa</taxon>
        <taxon>Platyhelminthes</taxon>
        <taxon>Cestoda</taxon>
        <taxon>Eucestoda</taxon>
        <taxon>Cyclophyllidea</taxon>
        <taxon>Mesocestoididae</taxon>
        <taxon>Mesocestoides</taxon>
    </lineage>
</organism>